<dbReference type="PROSITE" id="PS51186">
    <property type="entry name" value="GNAT"/>
    <property type="match status" value="1"/>
</dbReference>
<dbReference type="Gene3D" id="3.40.630.30">
    <property type="match status" value="1"/>
</dbReference>
<evidence type="ECO:0000256" key="1">
    <source>
        <dbReference type="SAM" id="MobiDB-lite"/>
    </source>
</evidence>
<evidence type="ECO:0000259" key="3">
    <source>
        <dbReference type="PROSITE" id="PS51729"/>
    </source>
</evidence>
<accession>A0ABT8J1A5</accession>
<dbReference type="Pfam" id="PF14542">
    <property type="entry name" value="Acetyltransf_CG"/>
    <property type="match status" value="1"/>
</dbReference>
<feature type="region of interest" description="Disordered" evidence="1">
    <location>
        <begin position="28"/>
        <end position="49"/>
    </location>
</feature>
<feature type="domain" description="N-acetyltransferase" evidence="2">
    <location>
        <begin position="33"/>
        <end position="153"/>
    </location>
</feature>
<dbReference type="InterPro" id="IPR045057">
    <property type="entry name" value="Gcn5-rel_NAT"/>
</dbReference>
<dbReference type="InterPro" id="IPR031165">
    <property type="entry name" value="GNAT_YJDJ"/>
</dbReference>
<evidence type="ECO:0000313" key="5">
    <source>
        <dbReference type="Proteomes" id="UP001174210"/>
    </source>
</evidence>
<dbReference type="EMBL" id="JAROCB010000005">
    <property type="protein sequence ID" value="MDN4598860.1"/>
    <property type="molecule type" value="Genomic_DNA"/>
</dbReference>
<proteinExistence type="predicted"/>
<sequence length="153" mass="16903">MGLQGRHVARSAGAAGGRVCCDDGRGCAREPTGAGRDPTGTAYPRSFPRRRTYDGRMATEFSDQIDANRYAMHVDGELVGVLDYRILGDSISLTRAFTVPHHRGKGYAAQLVEYAVDDIEKSGTRRIVPMCWYVADWFEAHPERSALLQRRAG</sequence>
<protein>
    <submittedName>
        <fullName evidence="4">GNAT family N-acetyltransferase</fullName>
    </submittedName>
</protein>
<evidence type="ECO:0000259" key="2">
    <source>
        <dbReference type="PROSITE" id="PS51186"/>
    </source>
</evidence>
<feature type="domain" description="N-acetyltransferase" evidence="3">
    <location>
        <begin position="62"/>
        <end position="149"/>
    </location>
</feature>
<comment type="caution">
    <text evidence="4">The sequence shown here is derived from an EMBL/GenBank/DDBJ whole genome shotgun (WGS) entry which is preliminary data.</text>
</comment>
<dbReference type="PROSITE" id="PS51729">
    <property type="entry name" value="GNAT_YJDJ"/>
    <property type="match status" value="1"/>
</dbReference>
<dbReference type="SUPFAM" id="SSF55729">
    <property type="entry name" value="Acyl-CoA N-acyltransferases (Nat)"/>
    <property type="match status" value="1"/>
</dbReference>
<organism evidence="4 5">
    <name type="scientific">Leifsonia virtsii</name>
    <dbReference type="NCBI Taxonomy" id="3035915"/>
    <lineage>
        <taxon>Bacteria</taxon>
        <taxon>Bacillati</taxon>
        <taxon>Actinomycetota</taxon>
        <taxon>Actinomycetes</taxon>
        <taxon>Micrococcales</taxon>
        <taxon>Microbacteriaceae</taxon>
        <taxon>Leifsonia</taxon>
    </lineage>
</organism>
<reference evidence="4" key="1">
    <citation type="submission" date="2023-03" db="EMBL/GenBank/DDBJ databases">
        <title>MT1 and MT2 Draft Genomes of Novel Species.</title>
        <authorList>
            <person name="Venkateswaran K."/>
        </authorList>
    </citation>
    <scope>NUCLEOTIDE SEQUENCE</scope>
    <source>
        <strain evidence="4">F6_8S_P_1A</strain>
    </source>
</reference>
<keyword evidence="5" id="KW-1185">Reference proteome</keyword>
<dbReference type="CDD" id="cd04301">
    <property type="entry name" value="NAT_SF"/>
    <property type="match status" value="1"/>
</dbReference>
<dbReference type="InterPro" id="IPR016181">
    <property type="entry name" value="Acyl_CoA_acyltransferase"/>
</dbReference>
<dbReference type="Proteomes" id="UP001174210">
    <property type="component" value="Unassembled WGS sequence"/>
</dbReference>
<gene>
    <name evidence="4" type="ORF">P5G59_17030</name>
</gene>
<dbReference type="PANTHER" id="PTHR31435">
    <property type="entry name" value="PROTEIN NATD1"/>
    <property type="match status" value="1"/>
</dbReference>
<name>A0ABT8J1A5_9MICO</name>
<dbReference type="InterPro" id="IPR000182">
    <property type="entry name" value="GNAT_dom"/>
</dbReference>
<evidence type="ECO:0000313" key="4">
    <source>
        <dbReference type="EMBL" id="MDN4598860.1"/>
    </source>
</evidence>
<dbReference type="PANTHER" id="PTHR31435:SF9">
    <property type="entry name" value="PROTEIN NATD1"/>
    <property type="match status" value="1"/>
</dbReference>